<dbReference type="PROSITE" id="PS51257">
    <property type="entry name" value="PROKAR_LIPOPROTEIN"/>
    <property type="match status" value="1"/>
</dbReference>
<evidence type="ECO:0000256" key="1">
    <source>
        <dbReference type="SAM" id="MobiDB-lite"/>
    </source>
</evidence>
<dbReference type="EMBL" id="ATAY01000088">
    <property type="protein sequence ID" value="EPR09227.1"/>
    <property type="molecule type" value="Genomic_DNA"/>
</dbReference>
<feature type="chain" id="PRO_5039354902" evidence="2">
    <location>
        <begin position="23"/>
        <end position="298"/>
    </location>
</feature>
<accession>U4QXF3</accession>
<reference evidence="3 4" key="1">
    <citation type="journal article" date="2013" name="Genome Announc.">
        <title>Draft Genome Sequence of the Cellulolytic Bacterium Clostridium papyrosolvens C7 (ATCC 700395).</title>
        <authorList>
            <person name="Zepeda V."/>
            <person name="Dassa B."/>
            <person name="Borovok I."/>
            <person name="Lamed R."/>
            <person name="Bayer E.A."/>
            <person name="Cate J.H."/>
        </authorList>
    </citation>
    <scope>NUCLEOTIDE SEQUENCE [LARGE SCALE GENOMIC DNA]</scope>
    <source>
        <strain evidence="3 4">C7</strain>
    </source>
</reference>
<sequence length="298" mass="31875">MNKKFFSSIAILSVVSMLFLTAGCGVRINGKDYTIFKANDQVDKKGDNLVTEEAVRSESEEGNNKITEEIGTGEVLNISNNAGNITIKKSDDTKLVVEIEKKIRGVSSQQIKDVFRSMDVLLERDGKNLNVVLKTKAGNDFWDWNKHELGLLKCSVNFIVSVPEGLKELNTETGAGNIDIKGISAKISANTGAGNIDLDSVSATGETTLETGTGNVDFDGDIDKVTSFTASTGVGNVRLKVPENTKMSLNAETGLGHLSGFFVDSDEKVKNSFNGDINGGGPEVELSTGVGNTEVEKE</sequence>
<dbReference type="PATRIC" id="fig|1330534.3.peg.3336"/>
<keyword evidence="2" id="KW-0732">Signal</keyword>
<evidence type="ECO:0000313" key="3">
    <source>
        <dbReference type="EMBL" id="EPR09227.1"/>
    </source>
</evidence>
<feature type="region of interest" description="Disordered" evidence="1">
    <location>
        <begin position="273"/>
        <end position="298"/>
    </location>
</feature>
<name>U4QXF3_9FIRM</name>
<protein>
    <submittedName>
        <fullName evidence="3">Uncharacterized protein</fullName>
    </submittedName>
</protein>
<evidence type="ECO:0000256" key="2">
    <source>
        <dbReference type="SAM" id="SignalP"/>
    </source>
</evidence>
<dbReference type="AlphaFoldDB" id="U4QXF3"/>
<feature type="signal peptide" evidence="2">
    <location>
        <begin position="1"/>
        <end position="22"/>
    </location>
</feature>
<gene>
    <name evidence="3" type="ORF">L323_16830</name>
</gene>
<comment type="caution">
    <text evidence="3">The sequence shown here is derived from an EMBL/GenBank/DDBJ whole genome shotgun (WGS) entry which is preliminary data.</text>
</comment>
<organism evidence="3 4">
    <name type="scientific">Ruminiclostridium papyrosolvens C7</name>
    <dbReference type="NCBI Taxonomy" id="1330534"/>
    <lineage>
        <taxon>Bacteria</taxon>
        <taxon>Bacillati</taxon>
        <taxon>Bacillota</taxon>
        <taxon>Clostridia</taxon>
        <taxon>Eubacteriales</taxon>
        <taxon>Oscillospiraceae</taxon>
        <taxon>Ruminiclostridium</taxon>
    </lineage>
</organism>
<evidence type="ECO:0000313" key="4">
    <source>
        <dbReference type="Proteomes" id="UP000016860"/>
    </source>
</evidence>
<dbReference type="STRING" id="1330534.L323_16830"/>
<dbReference type="Proteomes" id="UP000016860">
    <property type="component" value="Unassembled WGS sequence"/>
</dbReference>
<dbReference type="OrthoDB" id="1738279at2"/>
<dbReference type="RefSeq" id="WP_020816767.1">
    <property type="nucleotide sequence ID" value="NZ_ATAY01000088.1"/>
</dbReference>
<proteinExistence type="predicted"/>